<dbReference type="GO" id="GO:0043022">
    <property type="term" value="F:ribosome binding"/>
    <property type="evidence" value="ECO:0007669"/>
    <property type="project" value="TreeGrafter"/>
</dbReference>
<dbReference type="InterPro" id="IPR045853">
    <property type="entry name" value="Pep_chain_release_fac_I_sf"/>
</dbReference>
<reference evidence="4 5" key="1">
    <citation type="submission" date="2016-11" db="EMBL/GenBank/DDBJ databases">
        <authorList>
            <person name="Jaros S."/>
            <person name="Januszkiewicz K."/>
            <person name="Wedrychowicz H."/>
        </authorList>
    </citation>
    <scope>NUCLEOTIDE SEQUENCE [LARGE SCALE GENOMIC DNA]</scope>
    <source>
        <strain evidence="4 5">DSM 24574</strain>
    </source>
</reference>
<evidence type="ECO:0000259" key="3">
    <source>
        <dbReference type="PROSITE" id="PS00745"/>
    </source>
</evidence>
<evidence type="ECO:0000256" key="1">
    <source>
        <dbReference type="ARBA" id="ARBA00010835"/>
    </source>
</evidence>
<keyword evidence="5" id="KW-1185">Reference proteome</keyword>
<dbReference type="GO" id="GO:0003747">
    <property type="term" value="F:translation release factor activity"/>
    <property type="evidence" value="ECO:0007669"/>
    <property type="project" value="InterPro"/>
</dbReference>
<dbReference type="STRING" id="947013.SAMN04488109_3758"/>
<evidence type="ECO:0000313" key="4">
    <source>
        <dbReference type="EMBL" id="SHH33721.1"/>
    </source>
</evidence>
<proteinExistence type="inferred from homology"/>
<dbReference type="InterPro" id="IPR000352">
    <property type="entry name" value="Pep_chain_release_fac_I"/>
</dbReference>
<dbReference type="Gene3D" id="3.30.160.20">
    <property type="match status" value="1"/>
</dbReference>
<dbReference type="SUPFAM" id="SSF75620">
    <property type="entry name" value="Release factor"/>
    <property type="match status" value="1"/>
</dbReference>
<accession>A0A1M5S5F4</accession>
<feature type="domain" description="Prokaryotic-type class I peptide chain release factors" evidence="3">
    <location>
        <begin position="22"/>
        <end position="38"/>
    </location>
</feature>
<dbReference type="NCBIfam" id="NF006718">
    <property type="entry name" value="PRK09256.1"/>
    <property type="match status" value="1"/>
</dbReference>
<comment type="similarity">
    <text evidence="1">Belongs to the prokaryotic/mitochondrial release factor family.</text>
</comment>
<dbReference type="RefSeq" id="WP_073137413.1">
    <property type="nucleotide sequence ID" value="NZ_FQWQ01000002.1"/>
</dbReference>
<dbReference type="Proteomes" id="UP000184212">
    <property type="component" value="Unassembled WGS sequence"/>
</dbReference>
<organism evidence="4 5">
    <name type="scientific">Chryseolinea serpens</name>
    <dbReference type="NCBI Taxonomy" id="947013"/>
    <lineage>
        <taxon>Bacteria</taxon>
        <taxon>Pseudomonadati</taxon>
        <taxon>Bacteroidota</taxon>
        <taxon>Cytophagia</taxon>
        <taxon>Cytophagales</taxon>
        <taxon>Fulvivirgaceae</taxon>
        <taxon>Chryseolinea</taxon>
    </lineage>
</organism>
<gene>
    <name evidence="4" type="ORF">SAMN04488109_3758</name>
</gene>
<protein>
    <submittedName>
        <fullName evidence="4">Ribosome-associated protein</fullName>
    </submittedName>
</protein>
<dbReference type="OrthoDB" id="9815709at2"/>
<dbReference type="Pfam" id="PF00472">
    <property type="entry name" value="RF-1"/>
    <property type="match status" value="1"/>
</dbReference>
<feature type="region of interest" description="Disordered" evidence="2">
    <location>
        <begin position="103"/>
        <end position="138"/>
    </location>
</feature>
<evidence type="ECO:0000313" key="5">
    <source>
        <dbReference type="Proteomes" id="UP000184212"/>
    </source>
</evidence>
<evidence type="ECO:0000256" key="2">
    <source>
        <dbReference type="SAM" id="MobiDB-lite"/>
    </source>
</evidence>
<sequence>MSTQRPITAALLGSELQFTMSRSSGPGGQNVNKVNTKVTLKLDIAQSFVLTPEEKEIILRKLASKITTEGILVITAQDKRSQLQNKEAALAKLEQWMTKAFAKKKARKATKPSKGAIQNRIDKKKKASEKKQWRRKIE</sequence>
<dbReference type="PANTHER" id="PTHR47814:SF1">
    <property type="entry name" value="PEPTIDYL-TRNA HYDROLASE ARFB"/>
    <property type="match status" value="1"/>
</dbReference>
<feature type="compositionally biased region" description="Basic and acidic residues" evidence="2">
    <location>
        <begin position="129"/>
        <end position="138"/>
    </location>
</feature>
<dbReference type="AlphaFoldDB" id="A0A1M5S5F4"/>
<name>A0A1M5S5F4_9BACT</name>
<dbReference type="EMBL" id="FQWQ01000002">
    <property type="protein sequence ID" value="SHH33721.1"/>
    <property type="molecule type" value="Genomic_DNA"/>
</dbReference>
<dbReference type="PANTHER" id="PTHR47814">
    <property type="entry name" value="PEPTIDYL-TRNA HYDROLASE ARFB"/>
    <property type="match status" value="1"/>
</dbReference>
<dbReference type="GO" id="GO:0072344">
    <property type="term" value="P:rescue of stalled ribosome"/>
    <property type="evidence" value="ECO:0007669"/>
    <property type="project" value="TreeGrafter"/>
</dbReference>
<dbReference type="GO" id="GO:0004045">
    <property type="term" value="F:peptidyl-tRNA hydrolase activity"/>
    <property type="evidence" value="ECO:0007669"/>
    <property type="project" value="TreeGrafter"/>
</dbReference>
<dbReference type="PROSITE" id="PS00745">
    <property type="entry name" value="RF_PROK_I"/>
    <property type="match status" value="1"/>
</dbReference>